<dbReference type="PANTHER" id="PTHR36440:SF1">
    <property type="entry name" value="PUTATIVE (AFU_ORTHOLOGUE AFUA_8G07350)-RELATED"/>
    <property type="match status" value="1"/>
</dbReference>
<keyword evidence="3" id="KW-1185">Reference proteome</keyword>
<dbReference type="InterPro" id="IPR013096">
    <property type="entry name" value="Cupin_2"/>
</dbReference>
<dbReference type="SUPFAM" id="SSF51182">
    <property type="entry name" value="RmlC-like cupins"/>
    <property type="match status" value="1"/>
</dbReference>
<dbReference type="CDD" id="cd02215">
    <property type="entry name" value="cupin_QDO_N_C"/>
    <property type="match status" value="1"/>
</dbReference>
<dbReference type="PANTHER" id="PTHR36440">
    <property type="entry name" value="PUTATIVE (AFU_ORTHOLOGUE AFUA_8G07350)-RELATED"/>
    <property type="match status" value="1"/>
</dbReference>
<evidence type="ECO:0000313" key="2">
    <source>
        <dbReference type="EMBL" id="MDQ0458151.1"/>
    </source>
</evidence>
<proteinExistence type="predicted"/>
<dbReference type="InterPro" id="IPR014710">
    <property type="entry name" value="RmlC-like_jellyroll"/>
</dbReference>
<organism evidence="2 3">
    <name type="scientific">Rhizobium paknamense</name>
    <dbReference type="NCBI Taxonomy" id="1206817"/>
    <lineage>
        <taxon>Bacteria</taxon>
        <taxon>Pseudomonadati</taxon>
        <taxon>Pseudomonadota</taxon>
        <taxon>Alphaproteobacteria</taxon>
        <taxon>Hyphomicrobiales</taxon>
        <taxon>Rhizobiaceae</taxon>
        <taxon>Rhizobium/Agrobacterium group</taxon>
        <taxon>Rhizobium</taxon>
    </lineage>
</organism>
<dbReference type="EMBL" id="JAUSWH010000024">
    <property type="protein sequence ID" value="MDQ0458151.1"/>
    <property type="molecule type" value="Genomic_DNA"/>
</dbReference>
<gene>
    <name evidence="2" type="ORF">QO005_004510</name>
</gene>
<dbReference type="Proteomes" id="UP001235269">
    <property type="component" value="Unassembled WGS sequence"/>
</dbReference>
<dbReference type="Gene3D" id="2.60.120.10">
    <property type="entry name" value="Jelly Rolls"/>
    <property type="match status" value="3"/>
</dbReference>
<protein>
    <submittedName>
        <fullName evidence="2">Quercetin dioxygenase-like cupin family protein</fullName>
    </submittedName>
</protein>
<reference evidence="2 3" key="1">
    <citation type="submission" date="2023-07" db="EMBL/GenBank/DDBJ databases">
        <title>Genomic Encyclopedia of Type Strains, Phase IV (KMG-IV): sequencing the most valuable type-strain genomes for metagenomic binning, comparative biology and taxonomic classification.</title>
        <authorList>
            <person name="Goeker M."/>
        </authorList>
    </citation>
    <scope>NUCLEOTIDE SEQUENCE [LARGE SCALE GENOMIC DNA]</scope>
    <source>
        <strain evidence="2 3">DSM 100301</strain>
    </source>
</reference>
<evidence type="ECO:0000313" key="3">
    <source>
        <dbReference type="Proteomes" id="UP001235269"/>
    </source>
</evidence>
<dbReference type="InterPro" id="IPR011051">
    <property type="entry name" value="RmlC_Cupin_sf"/>
</dbReference>
<dbReference type="InterPro" id="IPR053146">
    <property type="entry name" value="QDO-like"/>
</dbReference>
<accession>A0ABU0ILP2</accession>
<dbReference type="Pfam" id="PF07883">
    <property type="entry name" value="Cupin_2"/>
    <property type="match status" value="2"/>
</dbReference>
<name>A0ABU0ILP2_9HYPH</name>
<feature type="domain" description="Cupin type-2" evidence="1">
    <location>
        <begin position="229"/>
        <end position="289"/>
    </location>
</feature>
<evidence type="ECO:0000259" key="1">
    <source>
        <dbReference type="Pfam" id="PF07883"/>
    </source>
</evidence>
<comment type="caution">
    <text evidence="2">The sequence shown here is derived from an EMBL/GenBank/DDBJ whole genome shotgun (WGS) entry which is preliminary data.</text>
</comment>
<dbReference type="RefSeq" id="WP_307160258.1">
    <property type="nucleotide sequence ID" value="NZ_JAUSWH010000024.1"/>
</dbReference>
<sequence>MSQSETATRLPGKAIPYVLRQGQGDVFVVAGQVVRVLAGREETQGGYGAVVCEATLDRQPIPLHFHEREHDTWFCTRGRLRVWANGVSRILTEGDFAYVRPYDVHSYQSVAPRTQFFGIVAPGGWEGFFGNAGSEWHEPGLPPVNHPFDFSRMGMSMQCFGVMRVPEQVYAEVTSGDETDRALPTEPKSYALQAGYGPRHRLAGHLSTQVLSPGLCDGTVDMRTIEAGHGAVMPALAHARTHVTLYLLEGALRLTLNGESHDLRPGDFANIPAGTAYATEVTGVAARWLLSGANGEGLSLWDELGEATEEFTFAPAAGDGWAALAQAAAKADVRRAA</sequence>
<feature type="domain" description="Cupin type-2" evidence="1">
    <location>
        <begin position="61"/>
        <end position="108"/>
    </location>
</feature>